<keyword evidence="2" id="KW-0812">Transmembrane</keyword>
<keyword evidence="2" id="KW-0472">Membrane</keyword>
<feature type="transmembrane region" description="Helical" evidence="2">
    <location>
        <begin position="446"/>
        <end position="468"/>
    </location>
</feature>
<feature type="compositionally biased region" description="Basic and acidic residues" evidence="1">
    <location>
        <begin position="755"/>
        <end position="768"/>
    </location>
</feature>
<feature type="transmembrane region" description="Helical" evidence="2">
    <location>
        <begin position="588"/>
        <end position="607"/>
    </location>
</feature>
<feature type="transmembrane region" description="Helical" evidence="2">
    <location>
        <begin position="547"/>
        <end position="567"/>
    </location>
</feature>
<proteinExistence type="predicted"/>
<gene>
    <name evidence="3" type="ORF">B0H17DRAFT_1333284</name>
</gene>
<feature type="region of interest" description="Disordered" evidence="1">
    <location>
        <begin position="164"/>
        <end position="188"/>
    </location>
</feature>
<keyword evidence="4" id="KW-1185">Reference proteome</keyword>
<sequence length="783" mass="85595">MATVFWLPHSPSAAFGMYLVLKLRPLNEFVWSGCAYRALLRRSLAIASANPFPSSKSFSAPPSFPRALYTLSRTCFLWAQVEVALVSGVESRLRLETAAILRIPVIPAQDALAILDARLSSWVDEQHTNPHSPSVSVPVLLSGFRPRSAPVLARVPLKTDASLATATDSSSATATTTPISRSKHPRNRGCTALRTFPLFSTRLQVSLDWASASGTRGLERKCRTRYHHAVSSSLGDLGVPAIFALPAVSESAPTATRSSPGAPELKKRWLGDRAVSAASLGRTSAVQLRAVADSTQPPDPCNSVCESSNTYLSTTCAGLDGGDFATCACTETFTRIQEACSRCELGNSANSTQLPSDTISVQKEFGELQAACKKDGKSLPDMDLDNIPLFTHPISFTFDMPQSIDDPAFPDFISAVCLRPDQITIFQCFVGDVNWIRCPNGDVAGILVRVSAYLANLLLGIIVMYHPAESSTAVWTQLLTVYSLLISGIIATGQSSLTRFHSEMTITLVMSPLSSTLVVYSILGFLGRSHRLDSILSHRREHLLPRLLVLVFATISLALVIFTNAATTKHFSENPCELDSVYRSVSGLLRNLLFIPYAGVVVSLISFSSGDVGGVLVLLSPFIVLVVAFVYAVVKQRHWLVKRFQIQNNRWKIWVAWDSLAVQYPFLHFYGVFFIPMLYWILVIESQLSGTPDNLFSLTFGQILAMFVVLPPLLQVVLMIPKAKPWFLNLTVVRLITRRPLAPSQVTPFSLEDGIPEKDSSLVDDPFKDPVPSPGHVSAVKER</sequence>
<dbReference type="Proteomes" id="UP001221757">
    <property type="component" value="Unassembled WGS sequence"/>
</dbReference>
<feature type="region of interest" description="Disordered" evidence="1">
    <location>
        <begin position="750"/>
        <end position="783"/>
    </location>
</feature>
<reference evidence="3" key="1">
    <citation type="submission" date="2023-03" db="EMBL/GenBank/DDBJ databases">
        <title>Massive genome expansion in bonnet fungi (Mycena s.s.) driven by repeated elements and novel gene families across ecological guilds.</title>
        <authorList>
            <consortium name="Lawrence Berkeley National Laboratory"/>
            <person name="Harder C.B."/>
            <person name="Miyauchi S."/>
            <person name="Viragh M."/>
            <person name="Kuo A."/>
            <person name="Thoen E."/>
            <person name="Andreopoulos B."/>
            <person name="Lu D."/>
            <person name="Skrede I."/>
            <person name="Drula E."/>
            <person name="Henrissat B."/>
            <person name="Morin E."/>
            <person name="Kohler A."/>
            <person name="Barry K."/>
            <person name="LaButti K."/>
            <person name="Morin E."/>
            <person name="Salamov A."/>
            <person name="Lipzen A."/>
            <person name="Mereny Z."/>
            <person name="Hegedus B."/>
            <person name="Baldrian P."/>
            <person name="Stursova M."/>
            <person name="Weitz H."/>
            <person name="Taylor A."/>
            <person name="Grigoriev I.V."/>
            <person name="Nagy L.G."/>
            <person name="Martin F."/>
            <person name="Kauserud H."/>
        </authorList>
    </citation>
    <scope>NUCLEOTIDE SEQUENCE</scope>
    <source>
        <strain evidence="3">CBHHK067</strain>
    </source>
</reference>
<feature type="transmembrane region" description="Helical" evidence="2">
    <location>
        <begin position="695"/>
        <end position="720"/>
    </location>
</feature>
<organism evidence="3 4">
    <name type="scientific">Mycena rosella</name>
    <name type="common">Pink bonnet</name>
    <name type="synonym">Agaricus rosellus</name>
    <dbReference type="NCBI Taxonomy" id="1033263"/>
    <lineage>
        <taxon>Eukaryota</taxon>
        <taxon>Fungi</taxon>
        <taxon>Dikarya</taxon>
        <taxon>Basidiomycota</taxon>
        <taxon>Agaricomycotina</taxon>
        <taxon>Agaricomycetes</taxon>
        <taxon>Agaricomycetidae</taxon>
        <taxon>Agaricales</taxon>
        <taxon>Marasmiineae</taxon>
        <taxon>Mycenaceae</taxon>
        <taxon>Mycena</taxon>
    </lineage>
</organism>
<accession>A0AAD7D979</accession>
<evidence type="ECO:0000256" key="1">
    <source>
        <dbReference type="SAM" id="MobiDB-lite"/>
    </source>
</evidence>
<evidence type="ECO:0000256" key="2">
    <source>
        <dbReference type="SAM" id="Phobius"/>
    </source>
</evidence>
<dbReference type="AlphaFoldDB" id="A0AAD7D979"/>
<feature type="transmembrane region" description="Helical" evidence="2">
    <location>
        <begin position="474"/>
        <end position="493"/>
    </location>
</feature>
<feature type="compositionally biased region" description="Low complexity" evidence="1">
    <location>
        <begin position="164"/>
        <end position="177"/>
    </location>
</feature>
<dbReference type="EMBL" id="JARKIE010000108">
    <property type="protein sequence ID" value="KAJ7683411.1"/>
    <property type="molecule type" value="Genomic_DNA"/>
</dbReference>
<feature type="transmembrane region" description="Helical" evidence="2">
    <location>
        <begin position="505"/>
        <end position="527"/>
    </location>
</feature>
<evidence type="ECO:0000313" key="3">
    <source>
        <dbReference type="EMBL" id="KAJ7683411.1"/>
    </source>
</evidence>
<protein>
    <submittedName>
        <fullName evidence="3">Uncharacterized protein</fullName>
    </submittedName>
</protein>
<keyword evidence="2" id="KW-1133">Transmembrane helix</keyword>
<evidence type="ECO:0000313" key="4">
    <source>
        <dbReference type="Proteomes" id="UP001221757"/>
    </source>
</evidence>
<comment type="caution">
    <text evidence="3">The sequence shown here is derived from an EMBL/GenBank/DDBJ whole genome shotgun (WGS) entry which is preliminary data.</text>
</comment>
<name>A0AAD7D979_MYCRO</name>
<feature type="transmembrane region" description="Helical" evidence="2">
    <location>
        <begin position="613"/>
        <end position="634"/>
    </location>
</feature>
<feature type="transmembrane region" description="Helical" evidence="2">
    <location>
        <begin position="655"/>
        <end position="683"/>
    </location>
</feature>